<dbReference type="InterPro" id="IPR004182">
    <property type="entry name" value="GRAM"/>
</dbReference>
<dbReference type="GO" id="GO:0003713">
    <property type="term" value="F:transcription coactivator activity"/>
    <property type="evidence" value="ECO:0007669"/>
    <property type="project" value="InterPro"/>
</dbReference>
<name>A0A0L0BNC0_LUCCU</name>
<accession>A0A0L0BNC0</accession>
<proteinExistence type="predicted"/>
<evidence type="ECO:0000259" key="2">
    <source>
        <dbReference type="Pfam" id="PF02893"/>
    </source>
</evidence>
<dbReference type="STRING" id="7375.A0A0L0BNC0"/>
<feature type="compositionally biased region" description="Pro residues" evidence="1">
    <location>
        <begin position="373"/>
        <end position="386"/>
    </location>
</feature>
<feature type="compositionally biased region" description="Pro residues" evidence="1">
    <location>
        <begin position="191"/>
        <end position="212"/>
    </location>
</feature>
<dbReference type="Gene3D" id="2.30.29.30">
    <property type="entry name" value="Pleckstrin-homology domain (PH domain)/Phosphotyrosine-binding domain (PTB)"/>
    <property type="match status" value="1"/>
</dbReference>
<dbReference type="AlphaFoldDB" id="A0A0L0BNC0"/>
<feature type="compositionally biased region" description="Low complexity" evidence="1">
    <location>
        <begin position="308"/>
        <end position="325"/>
    </location>
</feature>
<feature type="compositionally biased region" description="Pro residues" evidence="1">
    <location>
        <begin position="333"/>
        <end position="350"/>
    </location>
</feature>
<evidence type="ECO:0000256" key="1">
    <source>
        <dbReference type="SAM" id="MobiDB-lite"/>
    </source>
</evidence>
<comment type="caution">
    <text evidence="3">The sequence shown here is derived from an EMBL/GenBank/DDBJ whole genome shotgun (WGS) entry which is preliminary data.</text>
</comment>
<feature type="domain" description="GRAM" evidence="2">
    <location>
        <begin position="23"/>
        <end position="129"/>
    </location>
</feature>
<dbReference type="SUPFAM" id="SSF50729">
    <property type="entry name" value="PH domain-like"/>
    <property type="match status" value="1"/>
</dbReference>
<protein>
    <recommendedName>
        <fullName evidence="2">GRAM domain-containing protein</fullName>
    </recommendedName>
</protein>
<keyword evidence="4" id="KW-1185">Reference proteome</keyword>
<evidence type="ECO:0000313" key="3">
    <source>
        <dbReference type="EMBL" id="KNC21600.1"/>
    </source>
</evidence>
<feature type="compositionally biased region" description="Pro residues" evidence="1">
    <location>
        <begin position="231"/>
        <end position="247"/>
    </location>
</feature>
<dbReference type="PANTHER" id="PTHR31606">
    <property type="entry name" value="WW DOMAIN BINDING PROTEIN 2, ISOFORM E"/>
    <property type="match status" value="1"/>
</dbReference>
<dbReference type="FunFam" id="2.30.29.30:FF:000338">
    <property type="entry name" value="Uncharacterized protein, isoform D"/>
    <property type="match status" value="1"/>
</dbReference>
<dbReference type="EMBL" id="JRES01001599">
    <property type="protein sequence ID" value="KNC21600.1"/>
    <property type="molecule type" value="Genomic_DNA"/>
</dbReference>
<organism evidence="3 4">
    <name type="scientific">Lucilia cuprina</name>
    <name type="common">Green bottle fly</name>
    <name type="synonym">Australian sheep blowfly</name>
    <dbReference type="NCBI Taxonomy" id="7375"/>
    <lineage>
        <taxon>Eukaryota</taxon>
        <taxon>Metazoa</taxon>
        <taxon>Ecdysozoa</taxon>
        <taxon>Arthropoda</taxon>
        <taxon>Hexapoda</taxon>
        <taxon>Insecta</taxon>
        <taxon>Pterygota</taxon>
        <taxon>Neoptera</taxon>
        <taxon>Endopterygota</taxon>
        <taxon>Diptera</taxon>
        <taxon>Brachycera</taxon>
        <taxon>Muscomorpha</taxon>
        <taxon>Oestroidea</taxon>
        <taxon>Calliphoridae</taxon>
        <taxon>Luciliinae</taxon>
        <taxon>Lucilia</taxon>
    </lineage>
</organism>
<dbReference type="GO" id="GO:0031490">
    <property type="term" value="F:chromatin DNA binding"/>
    <property type="evidence" value="ECO:0007669"/>
    <property type="project" value="TreeGrafter"/>
</dbReference>
<dbReference type="PANTHER" id="PTHR31606:SF1">
    <property type="entry name" value="WW DOMAIN BINDING PROTEIN 2, ISOFORM E"/>
    <property type="match status" value="1"/>
</dbReference>
<feature type="region of interest" description="Disordered" evidence="1">
    <location>
        <begin position="136"/>
        <end position="160"/>
    </location>
</feature>
<gene>
    <name evidence="3" type="ORF">FF38_07666</name>
</gene>
<dbReference type="OrthoDB" id="1259151at2759"/>
<dbReference type="InterPro" id="IPR011993">
    <property type="entry name" value="PH-like_dom_sf"/>
</dbReference>
<reference evidence="3 4" key="1">
    <citation type="journal article" date="2015" name="Nat. Commun.">
        <title>Lucilia cuprina genome unlocks parasitic fly biology to underpin future interventions.</title>
        <authorList>
            <person name="Anstead C.A."/>
            <person name="Korhonen P.K."/>
            <person name="Young N.D."/>
            <person name="Hall R.S."/>
            <person name="Jex A.R."/>
            <person name="Murali S.C."/>
            <person name="Hughes D.S."/>
            <person name="Lee S.F."/>
            <person name="Perry T."/>
            <person name="Stroehlein A.J."/>
            <person name="Ansell B.R."/>
            <person name="Breugelmans B."/>
            <person name="Hofmann A."/>
            <person name="Qu J."/>
            <person name="Dugan S."/>
            <person name="Lee S.L."/>
            <person name="Chao H."/>
            <person name="Dinh H."/>
            <person name="Han Y."/>
            <person name="Doddapaneni H.V."/>
            <person name="Worley K.C."/>
            <person name="Muzny D.M."/>
            <person name="Ioannidis P."/>
            <person name="Waterhouse R.M."/>
            <person name="Zdobnov E.M."/>
            <person name="James P.J."/>
            <person name="Bagnall N.H."/>
            <person name="Kotze A.C."/>
            <person name="Gibbs R.A."/>
            <person name="Richards S."/>
            <person name="Batterham P."/>
            <person name="Gasser R.B."/>
        </authorList>
    </citation>
    <scope>NUCLEOTIDE SEQUENCE [LARGE SCALE GENOMIC DNA]</scope>
    <source>
        <strain evidence="3 4">LS</strain>
        <tissue evidence="3">Full body</tissue>
    </source>
</reference>
<feature type="compositionally biased region" description="Low complexity" evidence="1">
    <location>
        <begin position="259"/>
        <end position="286"/>
    </location>
</feature>
<dbReference type="CDD" id="cd13214">
    <property type="entry name" value="PH-GRAM_WBP2"/>
    <property type="match status" value="1"/>
</dbReference>
<dbReference type="GO" id="GO:0005634">
    <property type="term" value="C:nucleus"/>
    <property type="evidence" value="ECO:0007669"/>
    <property type="project" value="TreeGrafter"/>
</dbReference>
<sequence>MSVNTAHANNGVLIHAGEYILLHSDNVSMDFSGQDNPVFRGTKQGRIYLTSHRLIFNNKKSGDEMQSFSAPFIAMNDVELEQPVFGANYIKGKVRAQPNGNFIGEVKFKLYFKSGGAIEYGMALLRAAKTAQSNYHNGGGGYDDPPPYTPSGNWHEAPPPAYQPPPGYYGWLPQHDAFSGPAPNTVFMSDNPPPYPGIGGPPPAYNPQPPQGFYPSVPTHPYNPQQQQPYNPQPYNPQPYNPQPYNPPAQDWNSFGMPQQPSQQQQQQQNQNQQRNGSNNTSSQQQEEMPSWNGFSLPPPDEEERQQQQRQQQSQQSSAPAAAHAGGWGGGYPQPPPYGATSQPYPPYPMYPAQGGGHPPYPPQPQQYGGGFPPYPPAAGGPPPPAGAMGFTAPPANSKEAEALASAYNTTENQRQNRPGPSDMPPAYEDLPPNYNDTNRKYQ</sequence>
<evidence type="ECO:0000313" key="4">
    <source>
        <dbReference type="Proteomes" id="UP000037069"/>
    </source>
</evidence>
<dbReference type="Proteomes" id="UP000037069">
    <property type="component" value="Unassembled WGS sequence"/>
</dbReference>
<feature type="compositionally biased region" description="Polar residues" evidence="1">
    <location>
        <begin position="407"/>
        <end position="419"/>
    </location>
</feature>
<feature type="region of interest" description="Disordered" evidence="1">
    <location>
        <begin position="181"/>
        <end position="443"/>
    </location>
</feature>
<feature type="compositionally biased region" description="Low complexity" evidence="1">
    <location>
        <begin position="387"/>
        <end position="396"/>
    </location>
</feature>
<dbReference type="InterPro" id="IPR044852">
    <property type="entry name" value="WBP2-like"/>
</dbReference>
<dbReference type="Pfam" id="PF02893">
    <property type="entry name" value="GRAM"/>
    <property type="match status" value="1"/>
</dbReference>